<dbReference type="PROSITE" id="PS01156">
    <property type="entry name" value="TONB_DEPENDENT_REC_2"/>
    <property type="match status" value="1"/>
</dbReference>
<dbReference type="InterPro" id="IPR010949">
    <property type="entry name" value="TonB_Hb/transfer/lactofer_rcpt"/>
</dbReference>
<evidence type="ECO:0000256" key="11">
    <source>
        <dbReference type="ARBA" id="ARBA00023237"/>
    </source>
</evidence>
<protein>
    <submittedName>
        <fullName evidence="17">TonB-dependent hemoglobin/transferrin/lactoferrin family receptor</fullName>
    </submittedName>
</protein>
<keyword evidence="7" id="KW-0732">Signal</keyword>
<proteinExistence type="inferred from homology"/>
<name>A0ABS9AH99_9GAMM</name>
<dbReference type="Pfam" id="PF07715">
    <property type="entry name" value="Plug"/>
    <property type="match status" value="1"/>
</dbReference>
<dbReference type="Gene3D" id="2.170.130.10">
    <property type="entry name" value="TonB-dependent receptor, plug domain"/>
    <property type="match status" value="1"/>
</dbReference>
<keyword evidence="6 12" id="KW-0812">Transmembrane</keyword>
<dbReference type="SUPFAM" id="SSF56935">
    <property type="entry name" value="Porins"/>
    <property type="match status" value="1"/>
</dbReference>
<evidence type="ECO:0000256" key="14">
    <source>
        <dbReference type="RuleBase" id="RU003357"/>
    </source>
</evidence>
<reference evidence="17 18" key="1">
    <citation type="journal article" date="2021" name="Front. Microbiol.">
        <title>Aerobic Denitrification and Heterotrophic Sulfur Oxidation in the Genus Halomonas Revealed by Six Novel Species Characterizations and Genome-Based Analysis.</title>
        <authorList>
            <person name="Wang L."/>
            <person name="Shao Z."/>
        </authorList>
    </citation>
    <scope>NUCLEOTIDE SEQUENCE [LARGE SCALE GENOMIC DNA]</scope>
    <source>
        <strain evidence="17 18">MCCC 1A11036</strain>
    </source>
</reference>
<feature type="domain" description="Secretin/TonB short N-terminal" evidence="16">
    <location>
        <begin position="84"/>
        <end position="136"/>
    </location>
</feature>
<evidence type="ECO:0000313" key="18">
    <source>
        <dbReference type="Proteomes" id="UP001320122"/>
    </source>
</evidence>
<feature type="short sequence motif" description="TonB C-terminal box" evidence="13">
    <location>
        <begin position="974"/>
        <end position="991"/>
    </location>
</feature>
<evidence type="ECO:0000256" key="7">
    <source>
        <dbReference type="ARBA" id="ARBA00022729"/>
    </source>
</evidence>
<keyword evidence="8" id="KW-0408">Iron</keyword>
<evidence type="ECO:0000256" key="6">
    <source>
        <dbReference type="ARBA" id="ARBA00022692"/>
    </source>
</evidence>
<comment type="similarity">
    <text evidence="2 12 14">Belongs to the TonB-dependent receptor family.</text>
</comment>
<dbReference type="InterPro" id="IPR037066">
    <property type="entry name" value="Plug_dom_sf"/>
</dbReference>
<evidence type="ECO:0000259" key="16">
    <source>
        <dbReference type="SMART" id="SM00965"/>
    </source>
</evidence>
<dbReference type="InterPro" id="IPR011276">
    <property type="entry name" value="TonB_haem/Hb_rcpt"/>
</dbReference>
<keyword evidence="5" id="KW-0406">Ion transport</keyword>
<keyword evidence="9 14" id="KW-0798">TonB box</keyword>
<evidence type="ECO:0000256" key="10">
    <source>
        <dbReference type="ARBA" id="ARBA00023136"/>
    </source>
</evidence>
<evidence type="ECO:0000256" key="5">
    <source>
        <dbReference type="ARBA" id="ARBA00022496"/>
    </source>
</evidence>
<gene>
    <name evidence="17" type="ORF">HOP51_13415</name>
</gene>
<dbReference type="InterPro" id="IPR039426">
    <property type="entry name" value="TonB-dep_rcpt-like"/>
</dbReference>
<dbReference type="InterPro" id="IPR010917">
    <property type="entry name" value="TonB_rcpt_CS"/>
</dbReference>
<dbReference type="InterPro" id="IPR011662">
    <property type="entry name" value="Secretin/TonB_short_N"/>
</dbReference>
<dbReference type="PANTHER" id="PTHR30069:SF41">
    <property type="entry name" value="HEME_HEMOPEXIN UTILIZATION PROTEIN C"/>
    <property type="match status" value="1"/>
</dbReference>
<dbReference type="Proteomes" id="UP001320122">
    <property type="component" value="Unassembled WGS sequence"/>
</dbReference>
<keyword evidence="17" id="KW-0675">Receptor</keyword>
<keyword evidence="18" id="KW-1185">Reference proteome</keyword>
<dbReference type="NCBIfam" id="TIGR01786">
    <property type="entry name" value="TonB-hemlactrns"/>
    <property type="match status" value="1"/>
</dbReference>
<sequence length="991" mass="111666">MQHEQRERLPGGKGLYRKVAEGVGIVAMLAILVVCIGLREAHGQSGGSRDAMDAQPLAQQRYRFDLPEQSLLYSLGEFTAITNISVLRPDDRAIGGVAPAISGEMTADEALRSLLSGTGLGIEYRNGRTAEIVEPQPATMTTVGDQVEFSTLTVTASRQDWTYHEPRSVSVISREQIDRLPPRHAADMLIETPGVYSAVDTQDPALSVNIRGMQDFGRVNTMIDGMRQNFNENAHQQRNGSLYVDSELLSEVVVSKGPTSDVHGAGAIAGSANFRTLDYDDIIMDGNDVGVRLRANTGLGSEGNGVKFIGSLAAAGRFGDGRLELLGARSRRSLGEYAPGRRGESFDWLMVGVQDGFEERDNEQVVDRVKFTDQTQESNLFKARLNLTPDQALQFTYLDTDISYNNVSDRRVTNPSDGSVRDGDEAWQQYGNAEATSQSIGLDYTFNPDSSWIDLEARVYRVSTDNERYTREGRPVITDGINMTEEAWSTGRCDQVPFPDNWQSECEAGLGSNAVTNITTYGLALENTARFALGRVDGFRFNHGIEYFQDRGDSNTEYDRQGTAIRMAENTLQPNGKRSIASAFGNLVWENDTWTLGGGLRYDYYRLKGDTRLPGVEWNYSTRQEQFDDYFSPDEQQMLRDMGLYDRYYNLNWFAPGWKGEYAYYEYEVNNREDKLLPTLQAAYRPTNWLELFASWGESWRPPALTESLMEGSHPDDPFAVMFPNPYAESETSRSWEVGVNTVFQDLLFDSDRLLSKLAYYDTRVDNYLITSTVNVMPGRTGGLGSTMFVNNQVPMNFRGIELELDYDARRWYTRLNYTHVLGGDQNFCQYARPMGSHYPRHDMPDEEGNYSEQHHWAIENGYDSYEDYLDQQINCAAGGAAAQFGMNSARNVPMDRGSWVVGMRLFDEKLDMGTRLNYSAEGKPEDFDYAIWPSYTTWDLYASYRVNDHMLLRASIENLRDQNYVTGYSDIFSRTYAPGRTAMAGVELQF</sequence>
<evidence type="ECO:0000256" key="2">
    <source>
        <dbReference type="ARBA" id="ARBA00009810"/>
    </source>
</evidence>
<dbReference type="InterPro" id="IPR036942">
    <property type="entry name" value="Beta-barrel_TonB_sf"/>
</dbReference>
<evidence type="ECO:0000313" key="17">
    <source>
        <dbReference type="EMBL" id="MCE8021099.1"/>
    </source>
</evidence>
<keyword evidence="11 12" id="KW-0998">Cell outer membrane</keyword>
<evidence type="ECO:0000256" key="8">
    <source>
        <dbReference type="ARBA" id="ARBA00023004"/>
    </source>
</evidence>
<dbReference type="Gene3D" id="3.55.50.30">
    <property type="match status" value="1"/>
</dbReference>
<evidence type="ECO:0000256" key="3">
    <source>
        <dbReference type="ARBA" id="ARBA00022448"/>
    </source>
</evidence>
<dbReference type="NCBIfam" id="TIGR01785">
    <property type="entry name" value="TonB-hemin"/>
    <property type="match status" value="1"/>
</dbReference>
<dbReference type="InterPro" id="IPR012910">
    <property type="entry name" value="Plug_dom"/>
</dbReference>
<organism evidence="17 18">
    <name type="scientific">Billgrantia zhangzhouensis</name>
    <dbReference type="NCBI Taxonomy" id="2733481"/>
    <lineage>
        <taxon>Bacteria</taxon>
        <taxon>Pseudomonadati</taxon>
        <taxon>Pseudomonadota</taxon>
        <taxon>Gammaproteobacteria</taxon>
        <taxon>Oceanospirillales</taxon>
        <taxon>Halomonadaceae</taxon>
        <taxon>Billgrantia</taxon>
    </lineage>
</organism>
<evidence type="ECO:0000256" key="1">
    <source>
        <dbReference type="ARBA" id="ARBA00004571"/>
    </source>
</evidence>
<evidence type="ECO:0000256" key="15">
    <source>
        <dbReference type="SAM" id="Phobius"/>
    </source>
</evidence>
<dbReference type="Pfam" id="PF00593">
    <property type="entry name" value="TonB_dep_Rec_b-barrel"/>
    <property type="match status" value="1"/>
</dbReference>
<keyword evidence="3 12" id="KW-0813">Transport</keyword>
<dbReference type="PANTHER" id="PTHR30069">
    <property type="entry name" value="TONB-DEPENDENT OUTER MEMBRANE RECEPTOR"/>
    <property type="match status" value="1"/>
</dbReference>
<dbReference type="PROSITE" id="PS52016">
    <property type="entry name" value="TONB_DEPENDENT_REC_3"/>
    <property type="match status" value="1"/>
</dbReference>
<keyword evidence="4 12" id="KW-1134">Transmembrane beta strand</keyword>
<keyword evidence="10 12" id="KW-0472">Membrane</keyword>
<dbReference type="RefSeq" id="WP_234274412.1">
    <property type="nucleotide sequence ID" value="NZ_JABFTT010000009.1"/>
</dbReference>
<keyword evidence="5" id="KW-0410">Iron transport</keyword>
<comment type="caution">
    <text evidence="17">The sequence shown here is derived from an EMBL/GenBank/DDBJ whole genome shotgun (WGS) entry which is preliminary data.</text>
</comment>
<evidence type="ECO:0000256" key="4">
    <source>
        <dbReference type="ARBA" id="ARBA00022452"/>
    </source>
</evidence>
<evidence type="ECO:0000256" key="9">
    <source>
        <dbReference type="ARBA" id="ARBA00023077"/>
    </source>
</evidence>
<feature type="transmembrane region" description="Helical" evidence="15">
    <location>
        <begin position="20"/>
        <end position="39"/>
    </location>
</feature>
<evidence type="ECO:0000256" key="12">
    <source>
        <dbReference type="PROSITE-ProRule" id="PRU01360"/>
    </source>
</evidence>
<dbReference type="InterPro" id="IPR000531">
    <property type="entry name" value="Beta-barrel_TonB"/>
</dbReference>
<evidence type="ECO:0000256" key="13">
    <source>
        <dbReference type="PROSITE-ProRule" id="PRU10144"/>
    </source>
</evidence>
<dbReference type="SMART" id="SM00965">
    <property type="entry name" value="STN"/>
    <property type="match status" value="1"/>
</dbReference>
<comment type="subcellular location">
    <subcellularLocation>
        <location evidence="1 12">Cell outer membrane</location>
        <topology evidence="1 12">Multi-pass membrane protein</topology>
    </subcellularLocation>
</comment>
<keyword evidence="15" id="KW-1133">Transmembrane helix</keyword>
<accession>A0ABS9AH99</accession>
<dbReference type="EMBL" id="JABFTT010000009">
    <property type="protein sequence ID" value="MCE8021099.1"/>
    <property type="molecule type" value="Genomic_DNA"/>
</dbReference>
<dbReference type="Gene3D" id="2.40.170.20">
    <property type="entry name" value="TonB-dependent receptor, beta-barrel domain"/>
    <property type="match status" value="1"/>
</dbReference>